<evidence type="ECO:0000256" key="1">
    <source>
        <dbReference type="SAM" id="Phobius"/>
    </source>
</evidence>
<keyword evidence="1" id="KW-1133">Transmembrane helix</keyword>
<reference evidence="2" key="1">
    <citation type="submission" date="2018-11" db="EMBL/GenBank/DDBJ databases">
        <authorList>
            <consortium name="Pathogen Informatics"/>
        </authorList>
    </citation>
    <scope>NUCLEOTIDE SEQUENCE</scope>
</reference>
<protein>
    <submittedName>
        <fullName evidence="2">Uncharacterized protein</fullName>
    </submittedName>
</protein>
<keyword evidence="3" id="KW-1185">Reference proteome</keyword>
<keyword evidence="1" id="KW-0472">Membrane</keyword>
<feature type="transmembrane region" description="Helical" evidence="1">
    <location>
        <begin position="145"/>
        <end position="173"/>
    </location>
</feature>
<gene>
    <name evidence="2" type="ORF">PXEA_LOCUS14797</name>
</gene>
<sequence length="187" mass="20375">MTGTLSLHYHLYADLCRLPTFAIHLVQLLVSSSLQLHADLGLRSSVDLLSTLGSHSGPLFGESSFGGQIGTGNTQGDSFDGPASTGTAGLLKAWHAESGDSEERRAKLCFNAGSPGFVLNLDDRLASQFLEGLELIFFAAQKSGILLFMCVLFRYTEFSFSIFFLFICSLLRLSVDDLFDVYSPQFV</sequence>
<comment type="caution">
    <text evidence="2">The sequence shown here is derived from an EMBL/GenBank/DDBJ whole genome shotgun (WGS) entry which is preliminary data.</text>
</comment>
<organism evidence="2 3">
    <name type="scientific">Protopolystoma xenopodis</name>
    <dbReference type="NCBI Taxonomy" id="117903"/>
    <lineage>
        <taxon>Eukaryota</taxon>
        <taxon>Metazoa</taxon>
        <taxon>Spiralia</taxon>
        <taxon>Lophotrochozoa</taxon>
        <taxon>Platyhelminthes</taxon>
        <taxon>Monogenea</taxon>
        <taxon>Polyopisthocotylea</taxon>
        <taxon>Polystomatidea</taxon>
        <taxon>Polystomatidae</taxon>
        <taxon>Protopolystoma</taxon>
    </lineage>
</organism>
<accession>A0A3S5ADT1</accession>
<evidence type="ECO:0000313" key="3">
    <source>
        <dbReference type="Proteomes" id="UP000784294"/>
    </source>
</evidence>
<keyword evidence="1" id="KW-0812">Transmembrane</keyword>
<dbReference type="Proteomes" id="UP000784294">
    <property type="component" value="Unassembled WGS sequence"/>
</dbReference>
<proteinExistence type="predicted"/>
<name>A0A3S5ADT1_9PLAT</name>
<dbReference type="EMBL" id="CAAALY010050868">
    <property type="protein sequence ID" value="VEL21357.1"/>
    <property type="molecule type" value="Genomic_DNA"/>
</dbReference>
<dbReference type="AlphaFoldDB" id="A0A3S5ADT1"/>
<evidence type="ECO:0000313" key="2">
    <source>
        <dbReference type="EMBL" id="VEL21357.1"/>
    </source>
</evidence>